<dbReference type="InterPro" id="IPR000816">
    <property type="entry name" value="Peptidase_C15"/>
</dbReference>
<dbReference type="RefSeq" id="XP_049142008.1">
    <property type="nucleotide sequence ID" value="XM_049284865.1"/>
</dbReference>
<dbReference type="InterPro" id="IPR011257">
    <property type="entry name" value="DNA_glycosylase"/>
</dbReference>
<feature type="compositionally biased region" description="Polar residues" evidence="6">
    <location>
        <begin position="236"/>
        <end position="250"/>
    </location>
</feature>
<evidence type="ECO:0000313" key="8">
    <source>
        <dbReference type="Proteomes" id="UP000830671"/>
    </source>
</evidence>
<reference evidence="7" key="1">
    <citation type="journal article" date="2021" name="Mol. Plant Microbe Interact.">
        <title>Complete Genome Sequence of the Plant-Pathogenic Fungus Colletotrichum lupini.</title>
        <authorList>
            <person name="Baroncelli R."/>
            <person name="Pensec F."/>
            <person name="Da Lio D."/>
            <person name="Boufleur T."/>
            <person name="Vicente I."/>
            <person name="Sarrocco S."/>
            <person name="Picot A."/>
            <person name="Baraldi E."/>
            <person name="Sukno S."/>
            <person name="Thon M."/>
            <person name="Le Floch G."/>
        </authorList>
    </citation>
    <scope>NUCLEOTIDE SEQUENCE</scope>
    <source>
        <strain evidence="7">IMI 504893</strain>
    </source>
</reference>
<feature type="region of interest" description="Disordered" evidence="6">
    <location>
        <begin position="600"/>
        <end position="624"/>
    </location>
</feature>
<dbReference type="PANTHER" id="PTHR23402:SF1">
    <property type="entry name" value="PYROGLUTAMYL-PEPTIDASE I"/>
    <property type="match status" value="1"/>
</dbReference>
<feature type="compositionally biased region" description="Acidic residues" evidence="6">
    <location>
        <begin position="146"/>
        <end position="155"/>
    </location>
</feature>
<dbReference type="GeneID" id="73339875"/>
<feature type="compositionally biased region" description="Low complexity" evidence="6">
    <location>
        <begin position="611"/>
        <end position="621"/>
    </location>
</feature>
<dbReference type="InterPro" id="IPR016125">
    <property type="entry name" value="Peptidase_C15-like"/>
</dbReference>
<gene>
    <name evidence="7" type="ORF">CLUP02_05860</name>
</gene>
<dbReference type="GO" id="GO:0005829">
    <property type="term" value="C:cytosol"/>
    <property type="evidence" value="ECO:0007669"/>
    <property type="project" value="InterPro"/>
</dbReference>
<dbReference type="EMBL" id="CP019475">
    <property type="protein sequence ID" value="UQC80377.1"/>
    <property type="molecule type" value="Genomic_DNA"/>
</dbReference>
<comment type="similarity">
    <text evidence="1">Belongs to the peptidase C15 family.</text>
</comment>
<dbReference type="Gene3D" id="1.10.340.30">
    <property type="entry name" value="Hypothetical protein, domain 2"/>
    <property type="match status" value="1"/>
</dbReference>
<accession>A0A9Q8WF09</accession>
<dbReference type="GO" id="GO:0006281">
    <property type="term" value="P:DNA repair"/>
    <property type="evidence" value="ECO:0007669"/>
    <property type="project" value="InterPro"/>
</dbReference>
<dbReference type="GO" id="GO:0016920">
    <property type="term" value="F:pyroglutamyl-peptidase activity"/>
    <property type="evidence" value="ECO:0007669"/>
    <property type="project" value="InterPro"/>
</dbReference>
<feature type="compositionally biased region" description="Low complexity" evidence="6">
    <location>
        <begin position="251"/>
        <end position="264"/>
    </location>
</feature>
<evidence type="ECO:0000256" key="4">
    <source>
        <dbReference type="ARBA" id="ARBA00022801"/>
    </source>
</evidence>
<evidence type="ECO:0000256" key="5">
    <source>
        <dbReference type="ARBA" id="ARBA00022807"/>
    </source>
</evidence>
<dbReference type="GO" id="GO:0006508">
    <property type="term" value="P:proteolysis"/>
    <property type="evidence" value="ECO:0007669"/>
    <property type="project" value="UniProtKB-KW"/>
</dbReference>
<feature type="region of interest" description="Disordered" evidence="6">
    <location>
        <begin position="138"/>
        <end position="328"/>
    </location>
</feature>
<dbReference type="InterPro" id="IPR036440">
    <property type="entry name" value="Peptidase_C15-like_sf"/>
</dbReference>
<keyword evidence="3" id="KW-0645">Protease</keyword>
<protein>
    <submittedName>
        <fullName evidence="7">Methyl-CpG binding domain-containing protein 4</fullName>
    </submittedName>
</protein>
<dbReference type="PANTHER" id="PTHR23402">
    <property type="entry name" value="PROTEASE FAMILY C15 PYROGLUTAMYL-PEPTIDASE I-RELATED"/>
    <property type="match status" value="1"/>
</dbReference>
<dbReference type="Gene3D" id="3.40.630.20">
    <property type="entry name" value="Peptidase C15, pyroglutamyl peptidase I-like"/>
    <property type="match status" value="1"/>
</dbReference>
<name>A0A9Q8WF09_9PEZI</name>
<evidence type="ECO:0000256" key="2">
    <source>
        <dbReference type="ARBA" id="ARBA00022490"/>
    </source>
</evidence>
<dbReference type="KEGG" id="clup:CLUP02_05860"/>
<organism evidence="7 8">
    <name type="scientific">Colletotrichum lupini</name>
    <dbReference type="NCBI Taxonomy" id="145971"/>
    <lineage>
        <taxon>Eukaryota</taxon>
        <taxon>Fungi</taxon>
        <taxon>Dikarya</taxon>
        <taxon>Ascomycota</taxon>
        <taxon>Pezizomycotina</taxon>
        <taxon>Sordariomycetes</taxon>
        <taxon>Hypocreomycetidae</taxon>
        <taxon>Glomerellales</taxon>
        <taxon>Glomerellaceae</taxon>
        <taxon>Colletotrichum</taxon>
        <taxon>Colletotrichum acutatum species complex</taxon>
    </lineage>
</organism>
<dbReference type="Pfam" id="PF01470">
    <property type="entry name" value="Peptidase_C15"/>
    <property type="match status" value="1"/>
</dbReference>
<proteinExistence type="inferred from homology"/>
<evidence type="ECO:0000256" key="3">
    <source>
        <dbReference type="ARBA" id="ARBA00022670"/>
    </source>
</evidence>
<evidence type="ECO:0000313" key="7">
    <source>
        <dbReference type="EMBL" id="UQC80377.1"/>
    </source>
</evidence>
<keyword evidence="5" id="KW-0788">Thiol protease</keyword>
<dbReference type="Proteomes" id="UP000830671">
    <property type="component" value="Chromosome 3"/>
</dbReference>
<keyword evidence="8" id="KW-1185">Reference proteome</keyword>
<keyword evidence="4" id="KW-0378">Hydrolase</keyword>
<evidence type="ECO:0000256" key="1">
    <source>
        <dbReference type="ARBA" id="ARBA00006641"/>
    </source>
</evidence>
<sequence length="827" mass="92230">MAHALADDVFVGFDVPEIDKPFLLDVLAAPGTPWDEKLAIYDVGLFSGYEDWNLMLESAASLKEQSPARSPLDAQDLLAFVPRVKEATLAADKLRQGWAATDQSIKKLATLLRVHRSGTVAAPQPAVIKRERVIKREGVSRRGRDDEEETEDEDAQPNNQRVKRRKVASKSSTSHYFAPPAAEQSPRIQPEQPSSSSFPSPLASDEARAYTPAVLRNGIATPNITPRKQSLENEAPNDTTGNSPKESISEAQNAACAASGANGDDAGDLKASGPQTARDLRAEAPSWPSPPSSLSGPSPRRKTAVKSPFFNLPSPAKQSPKSKRGAGLVSTVPFPRLTAPKFGLIQEEFAHEPFWLLVVVTFLVKTAGTLAIPTFYKVKERFPTPEALADPEATPTIMSMIRHLGLSVMRTAAIQRVKNYDKRDIEASALRPDSDSEQCLTELPTTEDADDAWEMGHFTQGKYALDSWRIFCRDELLGRADDWNGKGVAPNFQPEWMRVRPDDKELRACLRWMWMREGWEWDPVTGEKTVLRDEMRRAVDEERVGYDDTGGSDYFAMGSQIDSQDEFTVLVTGFGPFKAQYPVNPSWEIAHSLPAYLPPLRAKNPKDHHSSTSPSTSSSSRPLPPVRILVHPEAIRVNYQNVRRLVPQLWDPAVHPRIDATVHIGMAGPRLFYSIERRGHRDGYAFPDVDGKKLEDEDRRREEGENWVWYGMPSEIETGLDLADVLERWKDHSPEGSDLRISEDAGHYLCDFIYFSSLAHLWKAQKHRRVTFLHVPSDASEASVSRGTELAIQLIRSIAESELSRRRKGGEEEVVGKDDKIAVELRV</sequence>
<keyword evidence="2" id="KW-0963">Cytoplasm</keyword>
<dbReference type="SUPFAM" id="SSF53182">
    <property type="entry name" value="Pyrrolidone carboxyl peptidase (pyroglutamate aminopeptidase)"/>
    <property type="match status" value="1"/>
</dbReference>
<dbReference type="AlphaFoldDB" id="A0A9Q8WF09"/>
<dbReference type="SUPFAM" id="SSF48150">
    <property type="entry name" value="DNA-glycosylase"/>
    <property type="match status" value="1"/>
</dbReference>
<evidence type="ECO:0000256" key="6">
    <source>
        <dbReference type="SAM" id="MobiDB-lite"/>
    </source>
</evidence>
<dbReference type="CDD" id="cd00501">
    <property type="entry name" value="Peptidase_C15"/>
    <property type="match status" value="1"/>
</dbReference>